<protein>
    <submittedName>
        <fullName evidence="2">Uncharacterized protein</fullName>
    </submittedName>
</protein>
<feature type="region of interest" description="Disordered" evidence="1">
    <location>
        <begin position="128"/>
        <end position="174"/>
    </location>
</feature>
<sequence>MSVARRVRHTAATPSSHTRYCGDSTRLVTTATSTAARPTSASIAGNGNPPRTAARRRISSSAANPAAVATSAAFPAAVTPVPKYSNAPNSVGRAVPDQPNHFPTRNGEANTDSTWMPRLFWLVRKDSTPGENSWSSSVGTTAAAAATPTSSRPLRRFGAPNSNAAGHSLRNAPTPISAPRVIAVARLERSVTVSAATAVAVTTRS</sequence>
<comment type="caution">
    <text evidence="2">The sequence shown here is derived from an EMBL/GenBank/DDBJ whole genome shotgun (WGS) entry which is preliminary data.</text>
</comment>
<feature type="compositionally biased region" description="Low complexity" evidence="1">
    <location>
        <begin position="133"/>
        <end position="151"/>
    </location>
</feature>
<dbReference type="Proteomes" id="UP001499854">
    <property type="component" value="Unassembled WGS sequence"/>
</dbReference>
<organism evidence="2 3">
    <name type="scientific">Catenulispora subtropica</name>
    <dbReference type="NCBI Taxonomy" id="450798"/>
    <lineage>
        <taxon>Bacteria</taxon>
        <taxon>Bacillati</taxon>
        <taxon>Actinomycetota</taxon>
        <taxon>Actinomycetes</taxon>
        <taxon>Catenulisporales</taxon>
        <taxon>Catenulisporaceae</taxon>
        <taxon>Catenulispora</taxon>
    </lineage>
</organism>
<feature type="region of interest" description="Disordered" evidence="1">
    <location>
        <begin position="85"/>
        <end position="111"/>
    </location>
</feature>
<evidence type="ECO:0000256" key="1">
    <source>
        <dbReference type="SAM" id="MobiDB-lite"/>
    </source>
</evidence>
<feature type="compositionally biased region" description="Polar residues" evidence="1">
    <location>
        <begin position="101"/>
        <end position="111"/>
    </location>
</feature>
<reference evidence="3" key="1">
    <citation type="journal article" date="2019" name="Int. J. Syst. Evol. Microbiol.">
        <title>The Global Catalogue of Microorganisms (GCM) 10K type strain sequencing project: providing services to taxonomists for standard genome sequencing and annotation.</title>
        <authorList>
            <consortium name="The Broad Institute Genomics Platform"/>
            <consortium name="The Broad Institute Genome Sequencing Center for Infectious Disease"/>
            <person name="Wu L."/>
            <person name="Ma J."/>
        </authorList>
    </citation>
    <scope>NUCLEOTIDE SEQUENCE [LARGE SCALE GENOMIC DNA]</scope>
    <source>
        <strain evidence="3">JCM 16013</strain>
    </source>
</reference>
<feature type="region of interest" description="Disordered" evidence="1">
    <location>
        <begin position="32"/>
        <end position="61"/>
    </location>
</feature>
<gene>
    <name evidence="2" type="ORF">GCM10009838_38020</name>
</gene>
<feature type="compositionally biased region" description="Low complexity" evidence="1">
    <location>
        <begin position="32"/>
        <end position="52"/>
    </location>
</feature>
<evidence type="ECO:0000313" key="3">
    <source>
        <dbReference type="Proteomes" id="UP001499854"/>
    </source>
</evidence>
<dbReference type="EMBL" id="BAAAQM010000020">
    <property type="protein sequence ID" value="GAA1974411.1"/>
    <property type="molecule type" value="Genomic_DNA"/>
</dbReference>
<keyword evidence="3" id="KW-1185">Reference proteome</keyword>
<proteinExistence type="predicted"/>
<name>A0ABP5D6M2_9ACTN</name>
<accession>A0ABP5D6M2</accession>
<evidence type="ECO:0000313" key="2">
    <source>
        <dbReference type="EMBL" id="GAA1974411.1"/>
    </source>
</evidence>